<gene>
    <name evidence="4" type="ORF">RF55_20522</name>
</gene>
<dbReference type="OrthoDB" id="7692402at2759"/>
<reference evidence="4 5" key="1">
    <citation type="submission" date="2015-04" db="EMBL/GenBank/DDBJ databases">
        <title>Lasius niger genome sequencing.</title>
        <authorList>
            <person name="Konorov E.A."/>
            <person name="Nikitin M.A."/>
            <person name="Kirill M.V."/>
            <person name="Chang P."/>
        </authorList>
    </citation>
    <scope>NUCLEOTIDE SEQUENCE [LARGE SCALE GENOMIC DNA]</scope>
    <source>
        <tissue evidence="4">Whole</tissue>
    </source>
</reference>
<dbReference type="PaxDb" id="67767-A0A0J7JYX7"/>
<proteinExistence type="predicted"/>
<keyword evidence="2" id="KW-0479">Metal-binding</keyword>
<dbReference type="Pfam" id="PF13359">
    <property type="entry name" value="DDE_Tnp_4"/>
    <property type="match status" value="1"/>
</dbReference>
<dbReference type="GO" id="GO:0046872">
    <property type="term" value="F:metal ion binding"/>
    <property type="evidence" value="ECO:0007669"/>
    <property type="project" value="UniProtKB-KW"/>
</dbReference>
<sequence>MGRRFSEGQMNLPSPSIIDPAHTQPLPFVIVADEAFQLNSFTMRPYPGRNLTQERQIFNYRLSRARRVVENAFGIMASRWRIYNKPMNTSLATTEAIVQATICLHNFLTTKDRYCDDNFGDNVNYNSIMANDLWRQNLPETSAIQDHQNASSNNYSKEAAEIRDRFTDYFMTEGAISWQWKIS</sequence>
<dbReference type="Proteomes" id="UP000036403">
    <property type="component" value="Unassembled WGS sequence"/>
</dbReference>
<accession>A0A0J7JYX7</accession>
<evidence type="ECO:0000256" key="2">
    <source>
        <dbReference type="ARBA" id="ARBA00022723"/>
    </source>
</evidence>
<dbReference type="EMBL" id="LBMM01020593">
    <property type="protein sequence ID" value="KMQ83249.1"/>
    <property type="molecule type" value="Genomic_DNA"/>
</dbReference>
<evidence type="ECO:0000313" key="5">
    <source>
        <dbReference type="Proteomes" id="UP000036403"/>
    </source>
</evidence>
<name>A0A0J7JYX7_LASNI</name>
<organism evidence="4 5">
    <name type="scientific">Lasius niger</name>
    <name type="common">Black garden ant</name>
    <dbReference type="NCBI Taxonomy" id="67767"/>
    <lineage>
        <taxon>Eukaryota</taxon>
        <taxon>Metazoa</taxon>
        <taxon>Ecdysozoa</taxon>
        <taxon>Arthropoda</taxon>
        <taxon>Hexapoda</taxon>
        <taxon>Insecta</taxon>
        <taxon>Pterygota</taxon>
        <taxon>Neoptera</taxon>
        <taxon>Endopterygota</taxon>
        <taxon>Hymenoptera</taxon>
        <taxon>Apocrita</taxon>
        <taxon>Aculeata</taxon>
        <taxon>Formicoidea</taxon>
        <taxon>Formicidae</taxon>
        <taxon>Formicinae</taxon>
        <taxon>Lasius</taxon>
        <taxon>Lasius</taxon>
    </lineage>
</organism>
<evidence type="ECO:0000256" key="1">
    <source>
        <dbReference type="ARBA" id="ARBA00001968"/>
    </source>
</evidence>
<protein>
    <submittedName>
        <fullName evidence="4">Nuclease harbi1-like protein</fullName>
    </submittedName>
</protein>
<feature type="domain" description="DDE Tnp4" evidence="3">
    <location>
        <begin position="29"/>
        <end position="106"/>
    </location>
</feature>
<evidence type="ECO:0000313" key="4">
    <source>
        <dbReference type="EMBL" id="KMQ83249.1"/>
    </source>
</evidence>
<evidence type="ECO:0000259" key="3">
    <source>
        <dbReference type="Pfam" id="PF13359"/>
    </source>
</evidence>
<dbReference type="STRING" id="67767.A0A0J7JYX7"/>
<dbReference type="InterPro" id="IPR027806">
    <property type="entry name" value="HARBI1_dom"/>
</dbReference>
<dbReference type="AlphaFoldDB" id="A0A0J7JYX7"/>
<comment type="cofactor">
    <cofactor evidence="1">
        <name>a divalent metal cation</name>
        <dbReference type="ChEBI" id="CHEBI:60240"/>
    </cofactor>
</comment>
<comment type="caution">
    <text evidence="4">The sequence shown here is derived from an EMBL/GenBank/DDBJ whole genome shotgun (WGS) entry which is preliminary data.</text>
</comment>
<keyword evidence="5" id="KW-1185">Reference proteome</keyword>